<organism evidence="1">
    <name type="scientific">Pseudomonas phage PACT201</name>
    <dbReference type="NCBI Taxonomy" id="3230130"/>
    <lineage>
        <taxon>Viruses</taxon>
    </lineage>
</organism>
<sequence length="55" mass="6168">MGSGWAEEERLTYRPRSVRCWPSGGSGSGMRLNCWLPTEHASRSKDMTAFSYGAR</sequence>
<name>A0AAU8GTR8_9VIRU</name>
<accession>A0AAU8GTR8</accession>
<evidence type="ECO:0000313" key="1">
    <source>
        <dbReference type="EMBL" id="XCH45284.1"/>
    </source>
</evidence>
<dbReference type="EMBL" id="PP931175">
    <property type="protein sequence ID" value="XCH45284.1"/>
    <property type="molecule type" value="Genomic_DNA"/>
</dbReference>
<proteinExistence type="predicted"/>
<reference evidence="1" key="1">
    <citation type="submission" date="2024-06" db="EMBL/GenBank/DDBJ databases">
        <authorList>
            <person name="Yerushalmy O."/>
            <person name="Alkalay-Oren S."/>
            <person name="Coppenhagn-Glazer S."/>
            <person name="Hazan R."/>
        </authorList>
    </citation>
    <scope>NUCLEOTIDE SEQUENCE</scope>
</reference>
<protein>
    <submittedName>
        <fullName evidence="1">Uncharacterized protein</fullName>
    </submittedName>
</protein>